<gene>
    <name evidence="2" type="ORF">F7O44_19550</name>
</gene>
<keyword evidence="1" id="KW-0812">Transmembrane</keyword>
<keyword evidence="1" id="KW-0472">Membrane</keyword>
<name>A0A7K3M7H7_9ACTN</name>
<evidence type="ECO:0008006" key="4">
    <source>
        <dbReference type="Google" id="ProtNLM"/>
    </source>
</evidence>
<dbReference type="Proteomes" id="UP000460435">
    <property type="component" value="Unassembled WGS sequence"/>
</dbReference>
<organism evidence="2 3">
    <name type="scientific">Phytoactinopolyspora mesophila</name>
    <dbReference type="NCBI Taxonomy" id="2650750"/>
    <lineage>
        <taxon>Bacteria</taxon>
        <taxon>Bacillati</taxon>
        <taxon>Actinomycetota</taxon>
        <taxon>Actinomycetes</taxon>
        <taxon>Jiangellales</taxon>
        <taxon>Jiangellaceae</taxon>
        <taxon>Phytoactinopolyspora</taxon>
    </lineage>
</organism>
<dbReference type="SUPFAM" id="SSF48452">
    <property type="entry name" value="TPR-like"/>
    <property type="match status" value="1"/>
</dbReference>
<keyword evidence="3" id="KW-1185">Reference proteome</keyword>
<feature type="transmembrane region" description="Helical" evidence="1">
    <location>
        <begin position="29"/>
        <end position="46"/>
    </location>
</feature>
<comment type="caution">
    <text evidence="2">The sequence shown here is derived from an EMBL/GenBank/DDBJ whole genome shotgun (WGS) entry which is preliminary data.</text>
</comment>
<reference evidence="2 3" key="1">
    <citation type="submission" date="2019-11" db="EMBL/GenBank/DDBJ databases">
        <authorList>
            <person name="Li X.-J."/>
            <person name="Feng X.-M."/>
        </authorList>
    </citation>
    <scope>NUCLEOTIDE SEQUENCE [LARGE SCALE GENOMIC DNA]</scope>
    <source>
        <strain evidence="2 3">XMNu-373</strain>
    </source>
</reference>
<accession>A0A7K3M7H7</accession>
<dbReference type="AlphaFoldDB" id="A0A7K3M7H7"/>
<proteinExistence type="predicted"/>
<evidence type="ECO:0000313" key="2">
    <source>
        <dbReference type="EMBL" id="NDL59269.1"/>
    </source>
</evidence>
<evidence type="ECO:0000256" key="1">
    <source>
        <dbReference type="SAM" id="Phobius"/>
    </source>
</evidence>
<evidence type="ECO:0000313" key="3">
    <source>
        <dbReference type="Proteomes" id="UP000460435"/>
    </source>
</evidence>
<protein>
    <recommendedName>
        <fullName evidence="4">Tetratricopeptide repeat protein</fullName>
    </recommendedName>
</protein>
<dbReference type="EMBL" id="WLZY01000007">
    <property type="protein sequence ID" value="NDL59269.1"/>
    <property type="molecule type" value="Genomic_DNA"/>
</dbReference>
<keyword evidence="1" id="KW-1133">Transmembrane helix</keyword>
<dbReference type="InterPro" id="IPR011990">
    <property type="entry name" value="TPR-like_helical_dom_sf"/>
</dbReference>
<sequence>MSALVAAFLVLVLWRGVLLIQTGTAAGVGIGLAVMVLVLIGAWVLWRSLMFGWWTQRLARQLESEGGLPVDELPRRPSGRAERDAADAMFAERRAETEAEPDDWRTWFRLSLAYDDAGDRSRARDAARTAITLYRRQ</sequence>